<dbReference type="STRING" id="52838.A0A4S8JT36"/>
<dbReference type="InterPro" id="IPR039900">
    <property type="entry name" value="Pat1-like"/>
</dbReference>
<keyword evidence="2" id="KW-0963">Cytoplasm</keyword>
<reference evidence="4 5" key="1">
    <citation type="journal article" date="2019" name="Nat. Plants">
        <title>Genome sequencing of Musa balbisiana reveals subgenome evolution and function divergence in polyploid bananas.</title>
        <authorList>
            <person name="Yao X."/>
        </authorList>
    </citation>
    <scope>NUCLEOTIDE SEQUENCE [LARGE SCALE GENOMIC DNA]</scope>
    <source>
        <strain evidence="5">cv. DH-PKW</strain>
        <tissue evidence="4">Leaves</tissue>
    </source>
</reference>
<evidence type="ECO:0000256" key="2">
    <source>
        <dbReference type="ARBA" id="ARBA00022490"/>
    </source>
</evidence>
<dbReference type="PANTHER" id="PTHR21551:SF0">
    <property type="entry name" value="PROTEIN ASSOCIATED WITH TOPO II RELATED-1, ISOFORM A"/>
    <property type="match status" value="1"/>
</dbReference>
<comment type="subcellular location">
    <subcellularLocation>
        <location evidence="1">Cytoplasm</location>
        <location evidence="1">P-body</location>
    </subcellularLocation>
</comment>
<proteinExistence type="predicted"/>
<sequence length="171" mass="18645">MMRGFEGQGRVPGSPGRPRDGPRELGDAVADNALFDASQYAFFGKGVMEEVELGCIEDNGGDNAGFIGIDDEYHFSTIGDREEAEVLDSLSDADDLASTFAKGQSSSALRKPYRSQTTLNRVVNDPRTAGVIGDRGSSSRESWISKLEWFIPVYKFFNCGLDTGGRLFKLD</sequence>
<feature type="region of interest" description="Disordered" evidence="3">
    <location>
        <begin position="1"/>
        <end position="26"/>
    </location>
</feature>
<feature type="compositionally biased region" description="Basic and acidic residues" evidence="3">
    <location>
        <begin position="17"/>
        <end position="26"/>
    </location>
</feature>
<dbReference type="GO" id="GO:0000290">
    <property type="term" value="P:deadenylation-dependent decapping of nuclear-transcribed mRNA"/>
    <property type="evidence" value="ECO:0007669"/>
    <property type="project" value="InterPro"/>
</dbReference>
<dbReference type="GO" id="GO:0033962">
    <property type="term" value="P:P-body assembly"/>
    <property type="evidence" value="ECO:0007669"/>
    <property type="project" value="TreeGrafter"/>
</dbReference>
<evidence type="ECO:0000256" key="3">
    <source>
        <dbReference type="SAM" id="MobiDB-lite"/>
    </source>
</evidence>
<gene>
    <name evidence="4" type="ORF">C4D60_Mb05t02190</name>
</gene>
<dbReference type="Proteomes" id="UP000317650">
    <property type="component" value="Chromosome 5"/>
</dbReference>
<evidence type="ECO:0000313" key="4">
    <source>
        <dbReference type="EMBL" id="THU65301.1"/>
    </source>
</evidence>
<dbReference type="PANTHER" id="PTHR21551">
    <property type="entry name" value="TOPOISOMERASE II-ASSOCIATED PROTEIN PAT1"/>
    <property type="match status" value="1"/>
</dbReference>
<evidence type="ECO:0000256" key="1">
    <source>
        <dbReference type="ARBA" id="ARBA00004201"/>
    </source>
</evidence>
<dbReference type="GO" id="GO:0000932">
    <property type="term" value="C:P-body"/>
    <property type="evidence" value="ECO:0007669"/>
    <property type="project" value="UniProtKB-SubCell"/>
</dbReference>
<dbReference type="AlphaFoldDB" id="A0A4S8JT36"/>
<accession>A0A4S8JT36</accession>
<name>A0A4S8JT36_MUSBA</name>
<keyword evidence="5" id="KW-1185">Reference proteome</keyword>
<comment type="caution">
    <text evidence="4">The sequence shown here is derived from an EMBL/GenBank/DDBJ whole genome shotgun (WGS) entry which is preliminary data.</text>
</comment>
<evidence type="ECO:0000313" key="5">
    <source>
        <dbReference type="Proteomes" id="UP000317650"/>
    </source>
</evidence>
<dbReference type="EMBL" id="PYDT01000003">
    <property type="protein sequence ID" value="THU65301.1"/>
    <property type="molecule type" value="Genomic_DNA"/>
</dbReference>
<protein>
    <submittedName>
        <fullName evidence="4">Uncharacterized protein</fullName>
    </submittedName>
</protein>
<dbReference type="GO" id="GO:0003723">
    <property type="term" value="F:RNA binding"/>
    <property type="evidence" value="ECO:0007669"/>
    <property type="project" value="TreeGrafter"/>
</dbReference>
<organism evidence="4 5">
    <name type="scientific">Musa balbisiana</name>
    <name type="common">Banana</name>
    <dbReference type="NCBI Taxonomy" id="52838"/>
    <lineage>
        <taxon>Eukaryota</taxon>
        <taxon>Viridiplantae</taxon>
        <taxon>Streptophyta</taxon>
        <taxon>Embryophyta</taxon>
        <taxon>Tracheophyta</taxon>
        <taxon>Spermatophyta</taxon>
        <taxon>Magnoliopsida</taxon>
        <taxon>Liliopsida</taxon>
        <taxon>Zingiberales</taxon>
        <taxon>Musaceae</taxon>
        <taxon>Musa</taxon>
    </lineage>
</organism>